<dbReference type="PANTHER" id="PTHR35528:SF3">
    <property type="entry name" value="BLL1675 PROTEIN"/>
    <property type="match status" value="1"/>
</dbReference>
<keyword evidence="1" id="KW-1133">Transmembrane helix</keyword>
<dbReference type="AlphaFoldDB" id="A0A2A4B354"/>
<evidence type="ECO:0000313" key="3">
    <source>
        <dbReference type="EMBL" id="PCD02168.1"/>
    </source>
</evidence>
<name>A0A2A4B354_9SPHN</name>
<evidence type="ECO:0000259" key="2">
    <source>
        <dbReference type="Pfam" id="PF13610"/>
    </source>
</evidence>
<sequence>MPTLYVRVKANPMVAGVSTRTEMLQTMNETIEHNFAIQTLLYVSLVILVVIGVFARLHLFSLRHEHPTKLQTLAFALCYFRNLCDAARWTRLIFTRARDKKAALAFIKKALKRDGSPETITTDGLRFYGSAMDELGDREKKEMGRWAKDRAENSHLPFRRRERAMLRFRQMKSLQKFASINNDFSLERPRVDRDTYQAQRAAALPG</sequence>
<dbReference type="RefSeq" id="WP_096343546.1">
    <property type="nucleotide sequence ID" value="NZ_NWMW01000002.1"/>
</dbReference>
<dbReference type="OrthoDB" id="4315389at2"/>
<feature type="domain" description="DDE" evidence="2">
    <location>
        <begin position="92"/>
        <end position="178"/>
    </location>
</feature>
<keyword evidence="1" id="KW-0812">Transmembrane</keyword>
<accession>A0A2A4B354</accession>
<dbReference type="PANTHER" id="PTHR35528">
    <property type="entry name" value="BLL1675 PROTEIN"/>
    <property type="match status" value="1"/>
</dbReference>
<dbReference type="InterPro" id="IPR052183">
    <property type="entry name" value="IS_Transposase"/>
</dbReference>
<dbReference type="Proteomes" id="UP000218366">
    <property type="component" value="Unassembled WGS sequence"/>
</dbReference>
<comment type="caution">
    <text evidence="3">The sequence shown here is derived from an EMBL/GenBank/DDBJ whole genome shotgun (WGS) entry which is preliminary data.</text>
</comment>
<dbReference type="InterPro" id="IPR032874">
    <property type="entry name" value="DDE_dom"/>
</dbReference>
<feature type="transmembrane region" description="Helical" evidence="1">
    <location>
        <begin position="35"/>
        <end position="55"/>
    </location>
</feature>
<evidence type="ECO:0000256" key="1">
    <source>
        <dbReference type="SAM" id="Phobius"/>
    </source>
</evidence>
<dbReference type="Pfam" id="PF13610">
    <property type="entry name" value="DDE_Tnp_IS240"/>
    <property type="match status" value="1"/>
</dbReference>
<protein>
    <recommendedName>
        <fullName evidence="2">DDE domain-containing protein</fullName>
    </recommendedName>
</protein>
<proteinExistence type="predicted"/>
<keyword evidence="1" id="KW-0472">Membrane</keyword>
<organism evidence="3 4">
    <name type="scientific">Sphingomonas spermidinifaciens</name>
    <dbReference type="NCBI Taxonomy" id="1141889"/>
    <lineage>
        <taxon>Bacteria</taxon>
        <taxon>Pseudomonadati</taxon>
        <taxon>Pseudomonadota</taxon>
        <taxon>Alphaproteobacteria</taxon>
        <taxon>Sphingomonadales</taxon>
        <taxon>Sphingomonadaceae</taxon>
        <taxon>Sphingomonas</taxon>
    </lineage>
</organism>
<keyword evidence="4" id="KW-1185">Reference proteome</keyword>
<gene>
    <name evidence="3" type="ORF">COC42_11925</name>
</gene>
<dbReference type="EMBL" id="NWMW01000002">
    <property type="protein sequence ID" value="PCD02168.1"/>
    <property type="molecule type" value="Genomic_DNA"/>
</dbReference>
<reference evidence="3 4" key="1">
    <citation type="submission" date="2017-09" db="EMBL/GenBank/DDBJ databases">
        <title>Sphingomonas spermidinifaciens 9NM-10, whole genome shotgun sequence.</title>
        <authorList>
            <person name="Feng G."/>
            <person name="Zhu H."/>
        </authorList>
    </citation>
    <scope>NUCLEOTIDE SEQUENCE [LARGE SCALE GENOMIC DNA]</scope>
    <source>
        <strain evidence="3 4">9NM-10</strain>
    </source>
</reference>
<evidence type="ECO:0000313" key="4">
    <source>
        <dbReference type="Proteomes" id="UP000218366"/>
    </source>
</evidence>